<sequence length="442" mass="50010">MGIIIVSPGGQRSRVNYITKSIIVVCCVLSVFLIVTRLHPQRPIAVIDIDTFKFADHVPASTRAVARSGAPERLILHYVRFKPDDANNISLGFTDYLSIQSAAQRLKPDQILLHGDVEPIGTSTTPSLTTSGVKHVTTRGVKHVTTSDINHVTTSGVKHVTTSDVNHVTTSDVNHVITSDINHAITSHVNHVTTSDVNHVTTGHVPVNNPTQIIIFRNWKYWSDLRNRSVKFVYREKNFTLKGRIKKLEQIFHVADRTKLDILLEYGGLVADFDVYFVRGERIRRILNAHPVMTCYGDEIGYSIGLVGGWKSSRLIHAWRRSYDVIYSKDWNFNSGDLQKYLSEIFSDEVYVVDQVCNNPHPDGHLDPFFKEHGKVHWTDSVAIHTFHSHSGIEPVREPEDLYKGTPTDYKDLLLMVYENRNLPHGNPNFKDRIDPLKGTLL</sequence>
<dbReference type="PANTHER" id="PTHR46830:SF1">
    <property type="entry name" value="ALPHA-1,4-N-ACETYLGLUCOSAMINYLTRANSFERASE"/>
    <property type="match status" value="1"/>
</dbReference>
<dbReference type="PANTHER" id="PTHR46830">
    <property type="entry name" value="TRANSFERASE, PUTATIVE-RELATED"/>
    <property type="match status" value="1"/>
</dbReference>
<gene>
    <name evidence="2" type="ORF">BV898_01694</name>
</gene>
<organism evidence="2 3">
    <name type="scientific">Hypsibius exemplaris</name>
    <name type="common">Freshwater tardigrade</name>
    <dbReference type="NCBI Taxonomy" id="2072580"/>
    <lineage>
        <taxon>Eukaryota</taxon>
        <taxon>Metazoa</taxon>
        <taxon>Ecdysozoa</taxon>
        <taxon>Tardigrada</taxon>
        <taxon>Eutardigrada</taxon>
        <taxon>Parachela</taxon>
        <taxon>Hypsibioidea</taxon>
        <taxon>Hypsibiidae</taxon>
        <taxon>Hypsibius</taxon>
    </lineage>
</organism>
<name>A0A1W0XAT6_HYPEX</name>
<dbReference type="OrthoDB" id="409543at2759"/>
<keyword evidence="1" id="KW-1133">Transmembrane helix</keyword>
<protein>
    <submittedName>
        <fullName evidence="2">Uncharacterized protein</fullName>
    </submittedName>
</protein>
<evidence type="ECO:0000313" key="2">
    <source>
        <dbReference type="EMBL" id="OQV24635.1"/>
    </source>
</evidence>
<evidence type="ECO:0000256" key="1">
    <source>
        <dbReference type="SAM" id="Phobius"/>
    </source>
</evidence>
<proteinExistence type="predicted"/>
<dbReference type="EMBL" id="MTYJ01000006">
    <property type="protein sequence ID" value="OQV24635.1"/>
    <property type="molecule type" value="Genomic_DNA"/>
</dbReference>
<keyword evidence="3" id="KW-1185">Reference proteome</keyword>
<reference evidence="3" key="1">
    <citation type="submission" date="2017-01" db="EMBL/GenBank/DDBJ databases">
        <title>Comparative genomics of anhydrobiosis in the tardigrade Hypsibius dujardini.</title>
        <authorList>
            <person name="Yoshida Y."/>
            <person name="Koutsovoulos G."/>
            <person name="Laetsch D."/>
            <person name="Stevens L."/>
            <person name="Kumar S."/>
            <person name="Horikawa D."/>
            <person name="Ishino K."/>
            <person name="Komine S."/>
            <person name="Tomita M."/>
            <person name="Blaxter M."/>
            <person name="Arakawa K."/>
        </authorList>
    </citation>
    <scope>NUCLEOTIDE SEQUENCE [LARGE SCALE GENOMIC DNA]</scope>
    <source>
        <strain evidence="3">Z151</strain>
    </source>
</reference>
<evidence type="ECO:0000313" key="3">
    <source>
        <dbReference type="Proteomes" id="UP000192578"/>
    </source>
</evidence>
<comment type="caution">
    <text evidence="2">The sequence shown here is derived from an EMBL/GenBank/DDBJ whole genome shotgun (WGS) entry which is preliminary data.</text>
</comment>
<accession>A0A1W0XAT6</accession>
<keyword evidence="1" id="KW-0472">Membrane</keyword>
<dbReference type="Proteomes" id="UP000192578">
    <property type="component" value="Unassembled WGS sequence"/>
</dbReference>
<keyword evidence="1" id="KW-0812">Transmembrane</keyword>
<feature type="transmembrane region" description="Helical" evidence="1">
    <location>
        <begin position="17"/>
        <end position="35"/>
    </location>
</feature>
<dbReference type="AlphaFoldDB" id="A0A1W0XAT6"/>